<dbReference type="CDD" id="cd17724">
    <property type="entry name" value="BRCT_p53bp1_rpt2"/>
    <property type="match status" value="1"/>
</dbReference>
<dbReference type="GO" id="GO:0042393">
    <property type="term" value="F:histone binding"/>
    <property type="evidence" value="ECO:0007669"/>
    <property type="project" value="TreeGrafter"/>
</dbReference>
<dbReference type="PANTHER" id="PTHR15321:SF3">
    <property type="entry name" value="TP53-BINDING PROTEIN 1"/>
    <property type="match status" value="1"/>
</dbReference>
<feature type="region of interest" description="Disordered" evidence="4">
    <location>
        <begin position="364"/>
        <end position="383"/>
    </location>
</feature>
<organism evidence="6 7">
    <name type="scientific">Hericium alpestre</name>
    <dbReference type="NCBI Taxonomy" id="135208"/>
    <lineage>
        <taxon>Eukaryota</taxon>
        <taxon>Fungi</taxon>
        <taxon>Dikarya</taxon>
        <taxon>Basidiomycota</taxon>
        <taxon>Agaricomycotina</taxon>
        <taxon>Agaricomycetes</taxon>
        <taxon>Russulales</taxon>
        <taxon>Hericiaceae</taxon>
        <taxon>Hericium</taxon>
    </lineage>
</organism>
<evidence type="ECO:0000313" key="6">
    <source>
        <dbReference type="EMBL" id="TFY81561.1"/>
    </source>
</evidence>
<feature type="domain" description="BRCT" evidence="5">
    <location>
        <begin position="195"/>
        <end position="308"/>
    </location>
</feature>
<dbReference type="OrthoDB" id="129353at2759"/>
<comment type="subcellular location">
    <subcellularLocation>
        <location evidence="1">Nucleus</location>
    </subcellularLocation>
</comment>
<reference evidence="6 7" key="1">
    <citation type="submission" date="2019-02" db="EMBL/GenBank/DDBJ databases">
        <title>Genome sequencing of the rare red list fungi Hericium alpestre (H. flagellum).</title>
        <authorList>
            <person name="Buettner E."/>
            <person name="Kellner H."/>
        </authorList>
    </citation>
    <scope>NUCLEOTIDE SEQUENCE [LARGE SCALE GENOMIC DNA]</scope>
    <source>
        <strain evidence="6 7">DSM 108284</strain>
    </source>
</reference>
<dbReference type="InterPro" id="IPR001357">
    <property type="entry name" value="BRCT_dom"/>
</dbReference>
<dbReference type="PROSITE" id="PS50172">
    <property type="entry name" value="BRCT"/>
    <property type="match status" value="2"/>
</dbReference>
<keyword evidence="7" id="KW-1185">Reference proteome</keyword>
<name>A0A4Z0A5P9_9AGAM</name>
<dbReference type="EMBL" id="SFCI01000198">
    <property type="protein sequence ID" value="TFY81561.1"/>
    <property type="molecule type" value="Genomic_DNA"/>
</dbReference>
<proteinExistence type="predicted"/>
<dbReference type="CDD" id="cd17745">
    <property type="entry name" value="BRCT_p53bp1_rpt1"/>
    <property type="match status" value="1"/>
</dbReference>
<dbReference type="InterPro" id="IPR047250">
    <property type="entry name" value="BRCT_p53bp1-like_rpt2"/>
</dbReference>
<evidence type="ECO:0000259" key="5">
    <source>
        <dbReference type="PROSITE" id="PS50172"/>
    </source>
</evidence>
<keyword evidence="3" id="KW-0539">Nucleus</keyword>
<evidence type="ECO:0000256" key="4">
    <source>
        <dbReference type="SAM" id="MobiDB-lite"/>
    </source>
</evidence>
<evidence type="ECO:0000313" key="7">
    <source>
        <dbReference type="Proteomes" id="UP000298061"/>
    </source>
</evidence>
<comment type="caution">
    <text evidence="6">The sequence shown here is derived from an EMBL/GenBank/DDBJ whole genome shotgun (WGS) entry which is preliminary data.</text>
</comment>
<feature type="domain" description="BRCT" evidence="5">
    <location>
        <begin position="343"/>
        <end position="458"/>
    </location>
</feature>
<dbReference type="GO" id="GO:0045944">
    <property type="term" value="P:positive regulation of transcription by RNA polymerase II"/>
    <property type="evidence" value="ECO:0007669"/>
    <property type="project" value="TreeGrafter"/>
</dbReference>
<evidence type="ECO:0000256" key="2">
    <source>
        <dbReference type="ARBA" id="ARBA00022763"/>
    </source>
</evidence>
<evidence type="ECO:0000256" key="1">
    <source>
        <dbReference type="ARBA" id="ARBA00004123"/>
    </source>
</evidence>
<dbReference type="PANTHER" id="PTHR15321">
    <property type="entry name" value="TUMOR SUPPRESSOR P53-BINDING PROTEIN 1"/>
    <property type="match status" value="1"/>
</dbReference>
<dbReference type="SUPFAM" id="SSF52113">
    <property type="entry name" value="BRCT domain"/>
    <property type="match status" value="2"/>
</dbReference>
<dbReference type="InterPro" id="IPR047249">
    <property type="entry name" value="BRCT_p53bp1-like_rpt1"/>
</dbReference>
<feature type="compositionally biased region" description="Polar residues" evidence="4">
    <location>
        <begin position="372"/>
        <end position="383"/>
    </location>
</feature>
<dbReference type="GO" id="GO:0005634">
    <property type="term" value="C:nucleus"/>
    <property type="evidence" value="ECO:0007669"/>
    <property type="project" value="UniProtKB-SubCell"/>
</dbReference>
<gene>
    <name evidence="6" type="ORF">EWM64_g2453</name>
</gene>
<evidence type="ECO:0000256" key="3">
    <source>
        <dbReference type="ARBA" id="ARBA00023242"/>
    </source>
</evidence>
<dbReference type="GO" id="GO:0000077">
    <property type="term" value="P:DNA damage checkpoint signaling"/>
    <property type="evidence" value="ECO:0007669"/>
    <property type="project" value="TreeGrafter"/>
</dbReference>
<dbReference type="Gene3D" id="3.40.50.10190">
    <property type="entry name" value="BRCT domain"/>
    <property type="match status" value="2"/>
</dbReference>
<dbReference type="Proteomes" id="UP000298061">
    <property type="component" value="Unassembled WGS sequence"/>
</dbReference>
<dbReference type="AlphaFoldDB" id="A0A4Z0A5P9"/>
<accession>A0A4Z0A5P9</accession>
<sequence>MGSLRDSSAIGVFVQPGAMQFARACGAILTISFFNESRKPYMSAFIDMRINHCTDETKWTHHSCSPHSLHSQPRRTFLPCFQPGRQPRVGDAVIINESDLPGKISRVLDGEGKALYEVEVDHGRELDRATLEVKEFRVAARSLTSQWKNRTIKIDDIVPMVQPKVLKQSLSPSKNSLFSSASARTARPKPLSKIGLVVTLSTNVDDPDAMRNGLQQSIKSNGGVLLDDWSCVLPITAKRTAKRWIITQNDFKYKPMEGMDKVFLLSDDANQKAKYLVALALGIPCLEMSWLNSLNEEEGLDAWQTYLLPAGLSEHLNARVSQIVDLDWGTCKEHLSEVLTNPVATKLLTGKSVLLLGTEYFPPSTGRRRSVKQGSSGPDNGNMDSVPRIILAMGAARVEVVADAKSALDTKLTSYDYVIVKDESSPVYTNAKADVTCVPMQWVKDCLISGRLLPLTQR</sequence>
<dbReference type="InterPro" id="IPR036420">
    <property type="entry name" value="BRCT_dom_sf"/>
</dbReference>
<dbReference type="InterPro" id="IPR047252">
    <property type="entry name" value="TP53BP1-like"/>
</dbReference>
<dbReference type="STRING" id="135208.A0A4Z0A5P9"/>
<keyword evidence="2" id="KW-0227">DNA damage</keyword>
<protein>
    <recommendedName>
        <fullName evidence="5">BRCT domain-containing protein</fullName>
    </recommendedName>
</protein>